<sequence>MLYKQIHLSTSYISCSKDDLDYALSIDIYIIKDKYQDDIFVELDSIFSYVGITDIDKVVADIKAIKAAKLYTETINNQTKHFIYYKHLNPALAIGHFYIKKLGKDNSSLKDAIGVLFDTVTKTLK</sequence>
<protein>
    <submittedName>
        <fullName evidence="1">Uncharacterized protein</fullName>
    </submittedName>
</protein>
<evidence type="ECO:0000313" key="2">
    <source>
        <dbReference type="Proteomes" id="UP000029672"/>
    </source>
</evidence>
<evidence type="ECO:0000313" key="1">
    <source>
        <dbReference type="EMBL" id="AIT08775.1"/>
    </source>
</evidence>
<gene>
    <name evidence="1" type="ORF">LO80_01475</name>
</gene>
<dbReference type="HOGENOM" id="CLU_1832231_0_0_6"/>
<keyword evidence="2" id="KW-1185">Reference proteome</keyword>
<dbReference type="KEGG" id="frf:LO80_01475"/>
<reference evidence="1 2" key="1">
    <citation type="submission" date="2014-10" db="EMBL/GenBank/DDBJ databases">
        <title>Whole genome sequence of Francisella endociliophora strain FSC1006, isolated from a laboratory culture of the marine ciliate Euplotes raikovi.</title>
        <authorList>
            <person name="Granberg M."/>
            <person name="Backman S."/>
            <person name="Lundmark E."/>
            <person name="Nilsson E."/>
            <person name="Karlsson E."/>
            <person name="Thelaus J."/>
            <person name="Ohrman C."/>
            <person name="Larkeryd A."/>
            <person name="Stenberg P."/>
        </authorList>
    </citation>
    <scope>NUCLEOTIDE SEQUENCE [LARGE SCALE GENOMIC DNA]</scope>
    <source>
        <strain evidence="1 2">FSC1006</strain>
    </source>
</reference>
<dbReference type="AlphaFoldDB" id="A0A097EMI7"/>
<name>A0A097EMI7_9GAMM</name>
<dbReference type="Proteomes" id="UP000029672">
    <property type="component" value="Chromosome"/>
</dbReference>
<organism evidence="1 2">
    <name type="scientific">Candidatus Francisella endociliophora</name>
    <dbReference type="NCBI Taxonomy" id="653937"/>
    <lineage>
        <taxon>Bacteria</taxon>
        <taxon>Pseudomonadati</taxon>
        <taxon>Pseudomonadota</taxon>
        <taxon>Gammaproteobacteria</taxon>
        <taxon>Thiotrichales</taxon>
        <taxon>Francisellaceae</taxon>
        <taxon>Francisella</taxon>
    </lineage>
</organism>
<dbReference type="EMBL" id="CP009574">
    <property type="protein sequence ID" value="AIT08775.1"/>
    <property type="molecule type" value="Genomic_DNA"/>
</dbReference>
<accession>A0A097EMI7</accession>
<proteinExistence type="predicted"/>
<dbReference type="RefSeq" id="WP_040007910.1">
    <property type="nucleotide sequence ID" value="NZ_CP009574.1"/>
</dbReference>